<accession>M1Z3Z5</accession>
<feature type="region of interest" description="Disordered" evidence="1">
    <location>
        <begin position="76"/>
        <end position="97"/>
    </location>
</feature>
<organism evidence="2 3">
    <name type="scientific">Nitrospina gracilis (strain 3/211)</name>
    <dbReference type="NCBI Taxonomy" id="1266370"/>
    <lineage>
        <taxon>Bacteria</taxon>
        <taxon>Pseudomonadati</taxon>
        <taxon>Nitrospinota/Tectimicrobiota group</taxon>
        <taxon>Nitrospinota</taxon>
        <taxon>Nitrospinia</taxon>
        <taxon>Nitrospinales</taxon>
        <taxon>Nitrospinaceae</taxon>
        <taxon>Nitrospina</taxon>
    </lineage>
</organism>
<protein>
    <submittedName>
        <fullName evidence="2">Uncharacterized protein</fullName>
    </submittedName>
</protein>
<evidence type="ECO:0000256" key="1">
    <source>
        <dbReference type="SAM" id="MobiDB-lite"/>
    </source>
</evidence>
<feature type="region of interest" description="Disordered" evidence="1">
    <location>
        <begin position="1"/>
        <end position="35"/>
    </location>
</feature>
<comment type="caution">
    <text evidence="2">The sequence shown here is derived from an EMBL/GenBank/DDBJ whole genome shotgun (WGS) entry which is preliminary data.</text>
</comment>
<dbReference type="HOGENOM" id="CLU_917750_0_0_0"/>
<dbReference type="InParanoid" id="M1Z3Z5"/>
<dbReference type="EMBL" id="CAQJ01000108">
    <property type="protein sequence ID" value="CCQ92195.1"/>
    <property type="molecule type" value="Genomic_DNA"/>
</dbReference>
<feature type="compositionally biased region" description="Basic and acidic residues" evidence="1">
    <location>
        <begin position="9"/>
        <end position="24"/>
    </location>
</feature>
<dbReference type="AlphaFoldDB" id="M1Z3Z5"/>
<keyword evidence="3" id="KW-1185">Reference proteome</keyword>
<dbReference type="RefSeq" id="WP_005011845.1">
    <property type="nucleotide sequence ID" value="NZ_HG422173.1"/>
</dbReference>
<gene>
    <name evidence="2" type="ORF">NITGR_980070</name>
</gene>
<reference evidence="2 3" key="1">
    <citation type="journal article" date="2013" name="Front. Microbiol.">
        <title>The genome of Nitrospina gracilis illuminates the metabolism and evolution of the major marine nitrite oxidizer.</title>
        <authorList>
            <person name="Luecker S."/>
            <person name="Nowka B."/>
            <person name="Rattei T."/>
            <person name="Spieck E."/>
            <person name="and Daims H."/>
        </authorList>
    </citation>
    <scope>NUCLEOTIDE SEQUENCE [LARGE SCALE GENOMIC DNA]</scope>
    <source>
        <strain evidence="2 3">3/211</strain>
    </source>
</reference>
<dbReference type="Proteomes" id="UP000011704">
    <property type="component" value="Unassembled WGS sequence"/>
</dbReference>
<evidence type="ECO:0000313" key="2">
    <source>
        <dbReference type="EMBL" id="CCQ92195.1"/>
    </source>
</evidence>
<sequence length="303" mass="34391">MDLTQEPPPEEKPQRRYYFEEEKTAPPPAPPKPIQVSSTTWKVLVGLAGGLAFLVWNARLEPVDLPPIVAQLYTEPGPGPLSPEPLKEEKTSTLPPDWQQRFQPKPKNYPVKERVTQTESDYRQINRYELLPEVLQSPPKRSLWVEKNRPVPRSTRVHDKGLVLAGRGFEIGRFEPDKGLTFRLNTLPIPEPHLLPLDDLPEYGNVSEELASPYKKGVLFHSGATGLPPRIVMETVGQSETLPPEQVEEQLETEPVPETRVLLDVKGKTMLKLNPSPQPPLDLLNEHPAILRHQFNQRESRLK</sequence>
<proteinExistence type="predicted"/>
<name>M1Z3Z5_NITG3</name>
<evidence type="ECO:0000313" key="3">
    <source>
        <dbReference type="Proteomes" id="UP000011704"/>
    </source>
</evidence>